<dbReference type="InterPro" id="IPR001967">
    <property type="entry name" value="Peptidase_S11_N"/>
</dbReference>
<dbReference type="GO" id="GO:0009252">
    <property type="term" value="P:peptidoglycan biosynthetic process"/>
    <property type="evidence" value="ECO:0007669"/>
    <property type="project" value="UniProtKB-KW"/>
</dbReference>
<gene>
    <name evidence="12" type="ORF">F6X38_12060</name>
</gene>
<proteinExistence type="inferred from homology"/>
<keyword evidence="12" id="KW-0121">Carboxypeptidase</keyword>
<dbReference type="EMBL" id="VZDO01000009">
    <property type="protein sequence ID" value="KAB0679552.1"/>
    <property type="molecule type" value="Genomic_DNA"/>
</dbReference>
<feature type="active site" evidence="7">
    <location>
        <position position="143"/>
    </location>
</feature>
<dbReference type="Proteomes" id="UP000432089">
    <property type="component" value="Unassembled WGS sequence"/>
</dbReference>
<comment type="caution">
    <text evidence="12">The sequence shown here is derived from an EMBL/GenBank/DDBJ whole genome shotgun (WGS) entry which is preliminary data.</text>
</comment>
<keyword evidence="4" id="KW-0133">Cell shape</keyword>
<evidence type="ECO:0000256" key="8">
    <source>
        <dbReference type="PIRSR" id="PIRSR618044-2"/>
    </source>
</evidence>
<evidence type="ECO:0000256" key="7">
    <source>
        <dbReference type="PIRSR" id="PIRSR618044-1"/>
    </source>
</evidence>
<dbReference type="InterPro" id="IPR018044">
    <property type="entry name" value="Peptidase_S11"/>
</dbReference>
<dbReference type="InterPro" id="IPR012338">
    <property type="entry name" value="Beta-lactam/transpept-like"/>
</dbReference>
<dbReference type="PRINTS" id="PR00725">
    <property type="entry name" value="DADACBPTASE1"/>
</dbReference>
<evidence type="ECO:0000313" key="13">
    <source>
        <dbReference type="Proteomes" id="UP000432089"/>
    </source>
</evidence>
<evidence type="ECO:0000256" key="6">
    <source>
        <dbReference type="ARBA" id="ARBA00023316"/>
    </source>
</evidence>
<dbReference type="PROSITE" id="PS51257">
    <property type="entry name" value="PROKAR_LIPOPROTEIN"/>
    <property type="match status" value="1"/>
</dbReference>
<evidence type="ECO:0000256" key="4">
    <source>
        <dbReference type="ARBA" id="ARBA00022960"/>
    </source>
</evidence>
<evidence type="ECO:0000256" key="3">
    <source>
        <dbReference type="ARBA" id="ARBA00022801"/>
    </source>
</evidence>
<dbReference type="GO" id="GO:0006508">
    <property type="term" value="P:proteolysis"/>
    <property type="evidence" value="ECO:0007669"/>
    <property type="project" value="InterPro"/>
</dbReference>
<evidence type="ECO:0000256" key="10">
    <source>
        <dbReference type="SAM" id="SignalP"/>
    </source>
</evidence>
<dbReference type="AlphaFoldDB" id="A0A7V7PNW7"/>
<feature type="domain" description="Peptidase S11 D-alanyl-D-alanine carboxypeptidase A N-terminal" evidence="11">
    <location>
        <begin position="53"/>
        <end position="275"/>
    </location>
</feature>
<protein>
    <submittedName>
        <fullName evidence="12">D-alanyl-D-alanine carboxypeptidase</fullName>
    </submittedName>
</protein>
<keyword evidence="3" id="KW-0378">Hydrolase</keyword>
<keyword evidence="13" id="KW-1185">Reference proteome</keyword>
<feature type="active site" description="Acyl-ester intermediate" evidence="7">
    <location>
        <position position="83"/>
    </location>
</feature>
<comment type="similarity">
    <text evidence="1 9">Belongs to the peptidase S11 family.</text>
</comment>
<dbReference type="PANTHER" id="PTHR21581:SF6">
    <property type="entry name" value="TRAFFICKING PROTEIN PARTICLE COMPLEX SUBUNIT 12"/>
    <property type="match status" value="1"/>
</dbReference>
<evidence type="ECO:0000256" key="2">
    <source>
        <dbReference type="ARBA" id="ARBA00022729"/>
    </source>
</evidence>
<evidence type="ECO:0000259" key="11">
    <source>
        <dbReference type="Pfam" id="PF00768"/>
    </source>
</evidence>
<evidence type="ECO:0000256" key="9">
    <source>
        <dbReference type="RuleBase" id="RU004016"/>
    </source>
</evidence>
<keyword evidence="5" id="KW-0573">Peptidoglycan synthesis</keyword>
<evidence type="ECO:0000256" key="1">
    <source>
        <dbReference type="ARBA" id="ARBA00007164"/>
    </source>
</evidence>
<dbReference type="GO" id="GO:0071555">
    <property type="term" value="P:cell wall organization"/>
    <property type="evidence" value="ECO:0007669"/>
    <property type="project" value="UniProtKB-KW"/>
</dbReference>
<sequence>MPMPKRSRAAAALLGLLALAGCQSAQLSADGVRPPTPSSIVMAPQQVTLGYPVARALSELVVDYDTGRTLYEVDADGVRYPASLTKMMTLYLLFDAVDGGRVSLDDTMLVSENAARQSPSKLGLRAGSRVRVSDLAHGIATKSANDAAMVVAENLGGSVDGFAKMMMAKARSLKMTRSNFVNPNGLPDPRQMTTARDMATLARALRANHPRFTSFYAQPAYAYEGKRYRSTNHLLGTVPGVDGMKTGYIRDSGFNLVASAQRGGRRVIVVVIGGATGRARDAEVTRLIDTYLGPAEPQSIASLTQ</sequence>
<feature type="chain" id="PRO_5030752152" evidence="10">
    <location>
        <begin position="26"/>
        <end position="305"/>
    </location>
</feature>
<dbReference type="Gene3D" id="3.40.710.10">
    <property type="entry name" value="DD-peptidase/beta-lactamase superfamily"/>
    <property type="match status" value="1"/>
</dbReference>
<reference evidence="12 13" key="1">
    <citation type="submission" date="2019-09" db="EMBL/GenBank/DDBJ databases">
        <title>YIM 132180 draft genome.</title>
        <authorList>
            <person name="Zhang K."/>
        </authorList>
    </citation>
    <scope>NUCLEOTIDE SEQUENCE [LARGE SCALE GENOMIC DNA]</scope>
    <source>
        <strain evidence="12 13">YIM 132180</strain>
    </source>
</reference>
<evidence type="ECO:0000313" key="12">
    <source>
        <dbReference type="EMBL" id="KAB0679552.1"/>
    </source>
</evidence>
<dbReference type="PANTHER" id="PTHR21581">
    <property type="entry name" value="D-ALANYL-D-ALANINE CARBOXYPEPTIDASE"/>
    <property type="match status" value="1"/>
</dbReference>
<keyword evidence="6" id="KW-0961">Cell wall biogenesis/degradation</keyword>
<dbReference type="SUPFAM" id="SSF56601">
    <property type="entry name" value="beta-lactamase/transpeptidase-like"/>
    <property type="match status" value="1"/>
</dbReference>
<keyword evidence="12" id="KW-0645">Protease</keyword>
<name>A0A7V7PNW7_9HYPH</name>
<feature type="active site" description="Proton acceptor" evidence="7">
    <location>
        <position position="86"/>
    </location>
</feature>
<feature type="signal peptide" evidence="10">
    <location>
        <begin position="1"/>
        <end position="25"/>
    </location>
</feature>
<feature type="binding site" evidence="8">
    <location>
        <position position="245"/>
    </location>
    <ligand>
        <name>substrate</name>
    </ligand>
</feature>
<dbReference type="GO" id="GO:0009002">
    <property type="term" value="F:serine-type D-Ala-D-Ala carboxypeptidase activity"/>
    <property type="evidence" value="ECO:0007669"/>
    <property type="project" value="InterPro"/>
</dbReference>
<dbReference type="Pfam" id="PF00768">
    <property type="entry name" value="Peptidase_S11"/>
    <property type="match status" value="1"/>
</dbReference>
<evidence type="ECO:0000256" key="5">
    <source>
        <dbReference type="ARBA" id="ARBA00022984"/>
    </source>
</evidence>
<dbReference type="GO" id="GO:0008360">
    <property type="term" value="P:regulation of cell shape"/>
    <property type="evidence" value="ECO:0007669"/>
    <property type="project" value="UniProtKB-KW"/>
</dbReference>
<organism evidence="12 13">
    <name type="scientific">Plantimonas leprariae</name>
    <dbReference type="NCBI Taxonomy" id="2615207"/>
    <lineage>
        <taxon>Bacteria</taxon>
        <taxon>Pseudomonadati</taxon>
        <taxon>Pseudomonadota</taxon>
        <taxon>Alphaproteobacteria</taxon>
        <taxon>Hyphomicrobiales</taxon>
        <taxon>Aurantimonadaceae</taxon>
        <taxon>Plantimonas</taxon>
    </lineage>
</organism>
<accession>A0A7V7PNW7</accession>
<keyword evidence="2 10" id="KW-0732">Signal</keyword>